<accession>A0A7G7CQS2</accession>
<dbReference type="Pfam" id="PF13454">
    <property type="entry name" value="NAD_binding_9"/>
    <property type="match status" value="1"/>
</dbReference>
<gene>
    <name evidence="2" type="ORF">H0194_02580</name>
</gene>
<evidence type="ECO:0000313" key="3">
    <source>
        <dbReference type="Proteomes" id="UP000515743"/>
    </source>
</evidence>
<dbReference type="Proteomes" id="UP000515743">
    <property type="component" value="Chromosome"/>
</dbReference>
<dbReference type="AlphaFoldDB" id="A0A7G7CQS2"/>
<reference evidence="2 3" key="1">
    <citation type="submission" date="2020-07" db="EMBL/GenBank/DDBJ databases">
        <title>Complete genome and description of Corynebacterium incognita strain Marseille-Q3630 sp. nov.</title>
        <authorList>
            <person name="Boxberger M."/>
        </authorList>
    </citation>
    <scope>NUCLEOTIDE SEQUENCE [LARGE SCALE GENOMIC DNA]</scope>
    <source>
        <strain evidence="2 3">Marseille-Q3630</strain>
    </source>
</reference>
<dbReference type="InterPro" id="IPR052189">
    <property type="entry name" value="L-asp_N-monooxygenase_NS-form"/>
</dbReference>
<protein>
    <submittedName>
        <fullName evidence="2">FAD/NAD(P)-binding protein</fullName>
    </submittedName>
</protein>
<dbReference type="InterPro" id="IPR038732">
    <property type="entry name" value="HpyO/CreE_NAD-binding"/>
</dbReference>
<evidence type="ECO:0000259" key="1">
    <source>
        <dbReference type="Pfam" id="PF13454"/>
    </source>
</evidence>
<sequence length="457" mass="49670">MSMQPHQQDQNRSPKPTTVAIVGGGPRGLWAVEELLELAANHSDLHVAITVFNAPSLEHYGTDQPDYWRLNVQADYLYTKTLGEFGDWAGNYTDYLPRALAGRFLEESWDNLRVPDNASVSIVHEHVDDPDELRQRFDEVLLVRGHAETWQGELDDALTVYPAGSLAHITAGSSVTVRGLSLTFTDAVLDLTIGRGGTSRHEGLKDVGTYTPSGQEPAVIHPYSRSGRFLTVKPDDAVEFDLSHLRATQSGAVSLATSAGDIMEAIIAGAQHLAPKLSRSALDAVVEGNDSTGDAAEDFRRDFAVATGSIDPTSGDPATAGMVLAESFRAVHPALVNKLSFTEEFDDFHDYTDVLDRVVYGLPVVNARILLQLFDAGIVTTDTTLEHDSDFTVDAIIPPAAKPPIKTLRNARLSPNSNLAAAGRVTEGWIHGNDTITREYHEVIPNWAHDVYSRATA</sequence>
<name>A0A7G7CQS2_9CORY</name>
<proteinExistence type="predicted"/>
<keyword evidence="3" id="KW-1185">Reference proteome</keyword>
<organism evidence="2 3">
    <name type="scientific">Corynebacterium incognita</name>
    <dbReference type="NCBI Taxonomy" id="2754725"/>
    <lineage>
        <taxon>Bacteria</taxon>
        <taxon>Bacillati</taxon>
        <taxon>Actinomycetota</taxon>
        <taxon>Actinomycetes</taxon>
        <taxon>Mycobacteriales</taxon>
        <taxon>Corynebacteriaceae</taxon>
        <taxon>Corynebacterium</taxon>
    </lineage>
</organism>
<dbReference type="PANTHER" id="PTHR40254">
    <property type="entry name" value="BLR0577 PROTEIN"/>
    <property type="match status" value="1"/>
</dbReference>
<dbReference type="KEGG" id="cik:H0194_02580"/>
<dbReference type="PANTHER" id="PTHR40254:SF1">
    <property type="entry name" value="BLR0577 PROTEIN"/>
    <property type="match status" value="1"/>
</dbReference>
<evidence type="ECO:0000313" key="2">
    <source>
        <dbReference type="EMBL" id="QNE89938.1"/>
    </source>
</evidence>
<dbReference type="EMBL" id="CP059404">
    <property type="protein sequence ID" value="QNE89938.1"/>
    <property type="molecule type" value="Genomic_DNA"/>
</dbReference>
<feature type="domain" description="FAD-dependent urate hydroxylase HpyO/Asp monooxygenase CreE-like FAD/NAD(P)-binding" evidence="1">
    <location>
        <begin position="20"/>
        <end position="145"/>
    </location>
</feature>